<evidence type="ECO:0000256" key="7">
    <source>
        <dbReference type="ARBA" id="ARBA00022723"/>
    </source>
</evidence>
<dbReference type="PROSITE" id="PS00903">
    <property type="entry name" value="CYT_DCMP_DEAMINASES_1"/>
    <property type="match status" value="1"/>
</dbReference>
<evidence type="ECO:0000256" key="10">
    <source>
        <dbReference type="ARBA" id="ARBA00023242"/>
    </source>
</evidence>
<evidence type="ECO:0000256" key="4">
    <source>
        <dbReference type="ARBA" id="ARBA00006576"/>
    </source>
</evidence>
<dbReference type="InterPro" id="IPR016193">
    <property type="entry name" value="Cytidine_deaminase-like"/>
</dbReference>
<comment type="pathway">
    <text evidence="13">Pyrimidine metabolism; UMP biosynthesis via salvage pathway; uracil from cytosine: step 1/1.</text>
</comment>
<evidence type="ECO:0000256" key="15">
    <source>
        <dbReference type="ARBA" id="ARBA00074321"/>
    </source>
</evidence>
<protein>
    <recommendedName>
        <fullName evidence="15">Cytosine deaminase</fullName>
        <ecNumber evidence="14">3.5.4.1</ecNumber>
    </recommendedName>
    <alternativeName>
        <fullName evidence="16">Cytosine aminohydrolase</fullName>
    </alternativeName>
</protein>
<evidence type="ECO:0000256" key="2">
    <source>
        <dbReference type="ARBA" id="ARBA00004123"/>
    </source>
</evidence>
<comment type="catalytic activity">
    <reaction evidence="11">
        <text>cytosine + H2O + H(+) = uracil + NH4(+)</text>
        <dbReference type="Rhea" id="RHEA:20605"/>
        <dbReference type="ChEBI" id="CHEBI:15377"/>
        <dbReference type="ChEBI" id="CHEBI:15378"/>
        <dbReference type="ChEBI" id="CHEBI:16040"/>
        <dbReference type="ChEBI" id="CHEBI:17568"/>
        <dbReference type="ChEBI" id="CHEBI:28938"/>
        <dbReference type="EC" id="3.5.4.1"/>
    </reaction>
</comment>
<evidence type="ECO:0000256" key="11">
    <source>
        <dbReference type="ARBA" id="ARBA00050113"/>
    </source>
</evidence>
<dbReference type="Pfam" id="PF00383">
    <property type="entry name" value="dCMP_cyt_deam_1"/>
    <property type="match status" value="1"/>
</dbReference>
<keyword evidence="7" id="KW-0479">Metal-binding</keyword>
<comment type="subunit">
    <text evidence="5">Homodimer.</text>
</comment>
<dbReference type="PANTHER" id="PTHR11079">
    <property type="entry name" value="CYTOSINE DEAMINASE FAMILY MEMBER"/>
    <property type="match status" value="1"/>
</dbReference>
<gene>
    <name evidence="18" type="ORF">MSAN_00237300</name>
</gene>
<evidence type="ECO:0000256" key="12">
    <source>
        <dbReference type="ARBA" id="ARBA00056232"/>
    </source>
</evidence>
<evidence type="ECO:0000313" key="18">
    <source>
        <dbReference type="EMBL" id="KAF7378129.1"/>
    </source>
</evidence>
<evidence type="ECO:0000256" key="6">
    <source>
        <dbReference type="ARBA" id="ARBA00022490"/>
    </source>
</evidence>
<name>A0A8H7DJX1_9AGAR</name>
<dbReference type="AlphaFoldDB" id="A0A8H7DJX1"/>
<proteinExistence type="inferred from homology"/>
<dbReference type="GO" id="GO:0005634">
    <property type="term" value="C:nucleus"/>
    <property type="evidence" value="ECO:0007669"/>
    <property type="project" value="UniProtKB-SubCell"/>
</dbReference>
<keyword evidence="6" id="KW-0963">Cytoplasm</keyword>
<comment type="function">
    <text evidence="12">Catalyzes the hydrolytic deamination of cytosine to uracil or 5-methylcytosine to thymine. Is involved in the pyrimidine salvage pathway, which allows the cell to utilize cytosine for pyrimidine nucleotide synthesis.</text>
</comment>
<dbReference type="GO" id="GO:0046087">
    <property type="term" value="P:cytidine metabolic process"/>
    <property type="evidence" value="ECO:0007669"/>
    <property type="project" value="TreeGrafter"/>
</dbReference>
<reference evidence="18" key="1">
    <citation type="submission" date="2020-05" db="EMBL/GenBank/DDBJ databases">
        <title>Mycena genomes resolve the evolution of fungal bioluminescence.</title>
        <authorList>
            <person name="Tsai I.J."/>
        </authorList>
    </citation>
    <scope>NUCLEOTIDE SEQUENCE</scope>
    <source>
        <strain evidence="18">160909Yilan</strain>
    </source>
</reference>
<dbReference type="EC" id="3.5.4.1" evidence="14"/>
<feature type="domain" description="CMP/dCMP-type deaminase" evidence="17">
    <location>
        <begin position="1"/>
        <end position="119"/>
    </location>
</feature>
<evidence type="ECO:0000256" key="14">
    <source>
        <dbReference type="ARBA" id="ARBA00066550"/>
    </source>
</evidence>
<dbReference type="GO" id="GO:0019858">
    <property type="term" value="P:cytosine metabolic process"/>
    <property type="evidence" value="ECO:0007669"/>
    <property type="project" value="TreeGrafter"/>
</dbReference>
<evidence type="ECO:0000256" key="5">
    <source>
        <dbReference type="ARBA" id="ARBA00011738"/>
    </source>
</evidence>
<dbReference type="OrthoDB" id="408702at2759"/>
<accession>A0A8H7DJX1</accession>
<dbReference type="Gene3D" id="3.40.140.10">
    <property type="entry name" value="Cytidine Deaminase, domain 2"/>
    <property type="match status" value="1"/>
</dbReference>
<dbReference type="PROSITE" id="PS51747">
    <property type="entry name" value="CYT_DCMP_DEAMINASES_2"/>
    <property type="match status" value="1"/>
</dbReference>
<dbReference type="GO" id="GO:0008655">
    <property type="term" value="P:pyrimidine-containing compound salvage"/>
    <property type="evidence" value="ECO:0007669"/>
    <property type="project" value="TreeGrafter"/>
</dbReference>
<dbReference type="GO" id="GO:0008270">
    <property type="term" value="F:zinc ion binding"/>
    <property type="evidence" value="ECO:0007669"/>
    <property type="project" value="InterPro"/>
</dbReference>
<dbReference type="PANTHER" id="PTHR11079:SF190">
    <property type="entry name" value="CYTOSINE DEAMINASE"/>
    <property type="match status" value="1"/>
</dbReference>
<evidence type="ECO:0000313" key="19">
    <source>
        <dbReference type="Proteomes" id="UP000623467"/>
    </source>
</evidence>
<dbReference type="FunFam" id="3.40.140.10:FF:000016">
    <property type="entry name" value="Cytosine deaminase"/>
    <property type="match status" value="1"/>
</dbReference>
<comment type="similarity">
    <text evidence="4">Belongs to the cytidine and deoxycytidylate deaminase family.</text>
</comment>
<evidence type="ECO:0000256" key="13">
    <source>
        <dbReference type="ARBA" id="ARBA00060700"/>
    </source>
</evidence>
<keyword evidence="8" id="KW-0378">Hydrolase</keyword>
<dbReference type="GO" id="GO:0005737">
    <property type="term" value="C:cytoplasm"/>
    <property type="evidence" value="ECO:0007669"/>
    <property type="project" value="UniProtKB-SubCell"/>
</dbReference>
<dbReference type="SUPFAM" id="SSF53927">
    <property type="entry name" value="Cytidine deaminase-like"/>
    <property type="match status" value="1"/>
</dbReference>
<dbReference type="InterPro" id="IPR002125">
    <property type="entry name" value="CMP_dCMP_dom"/>
</dbReference>
<dbReference type="GO" id="GO:0004131">
    <property type="term" value="F:cytosine deaminase activity"/>
    <property type="evidence" value="ECO:0007669"/>
    <property type="project" value="UniProtKB-EC"/>
</dbReference>
<dbReference type="InterPro" id="IPR016192">
    <property type="entry name" value="APOBEC/CMP_deaminase_Zn-bd"/>
</dbReference>
<dbReference type="GO" id="GO:0008835">
    <property type="term" value="F:diaminohydroxyphosphoribosylaminopyrimidine deaminase activity"/>
    <property type="evidence" value="ECO:0007669"/>
    <property type="project" value="TreeGrafter"/>
</dbReference>
<comment type="caution">
    <text evidence="18">The sequence shown here is derived from an EMBL/GenBank/DDBJ whole genome shotgun (WGS) entry which is preliminary data.</text>
</comment>
<evidence type="ECO:0000259" key="17">
    <source>
        <dbReference type="PROSITE" id="PS51747"/>
    </source>
</evidence>
<evidence type="ECO:0000256" key="3">
    <source>
        <dbReference type="ARBA" id="ARBA00004496"/>
    </source>
</evidence>
<comment type="subcellular location">
    <subcellularLocation>
        <location evidence="3">Cytoplasm</location>
    </subcellularLocation>
    <subcellularLocation>
        <location evidence="2">Nucleus</location>
    </subcellularLocation>
</comment>
<dbReference type="Proteomes" id="UP000623467">
    <property type="component" value="Unassembled WGS sequence"/>
</dbReference>
<dbReference type="CDD" id="cd01285">
    <property type="entry name" value="nucleoside_deaminase"/>
    <property type="match status" value="1"/>
</dbReference>
<keyword evidence="19" id="KW-1185">Reference proteome</keyword>
<evidence type="ECO:0000256" key="9">
    <source>
        <dbReference type="ARBA" id="ARBA00022833"/>
    </source>
</evidence>
<keyword evidence="10" id="KW-0539">Nucleus</keyword>
<comment type="cofactor">
    <cofactor evidence="1">
        <name>Zn(2+)</name>
        <dbReference type="ChEBI" id="CHEBI:29105"/>
    </cofactor>
</comment>
<evidence type="ECO:0000256" key="16">
    <source>
        <dbReference type="ARBA" id="ARBA00084039"/>
    </source>
</evidence>
<dbReference type="EMBL" id="JACAZH010000001">
    <property type="protein sequence ID" value="KAF7378129.1"/>
    <property type="molecule type" value="Genomic_DNA"/>
</dbReference>
<keyword evidence="9" id="KW-0862">Zinc</keyword>
<sequence>MAHHTGIMAAYEEATKGYEEGGIPIGSVIIDQHGVILGRGHNQRIQKSSPTLHAEIAALEDAGRQRAEVYRNSTLYTTLSPCSMCTGAILLYKIPRVIIGENINFKGDEDLLRARGVDTVVVDDKQCKDLMRRFIEERPKEWNEDIGETS</sequence>
<evidence type="ECO:0000256" key="1">
    <source>
        <dbReference type="ARBA" id="ARBA00001947"/>
    </source>
</evidence>
<organism evidence="18 19">
    <name type="scientific">Mycena sanguinolenta</name>
    <dbReference type="NCBI Taxonomy" id="230812"/>
    <lineage>
        <taxon>Eukaryota</taxon>
        <taxon>Fungi</taxon>
        <taxon>Dikarya</taxon>
        <taxon>Basidiomycota</taxon>
        <taxon>Agaricomycotina</taxon>
        <taxon>Agaricomycetes</taxon>
        <taxon>Agaricomycetidae</taxon>
        <taxon>Agaricales</taxon>
        <taxon>Marasmiineae</taxon>
        <taxon>Mycenaceae</taxon>
        <taxon>Mycena</taxon>
    </lineage>
</organism>
<evidence type="ECO:0000256" key="8">
    <source>
        <dbReference type="ARBA" id="ARBA00022801"/>
    </source>
</evidence>